<proteinExistence type="predicted"/>
<dbReference type="InterPro" id="IPR010031">
    <property type="entry name" value="FAD_lactone_oxidase-like"/>
</dbReference>
<name>A0A0D2KAN8_9CHLO</name>
<dbReference type="SUPFAM" id="SSF56176">
    <property type="entry name" value="FAD-binding/transporter-associated domain-like"/>
    <property type="match status" value="1"/>
</dbReference>
<dbReference type="OrthoDB" id="610608at2759"/>
<dbReference type="EMBL" id="KK100274">
    <property type="protein sequence ID" value="KIZ07313.1"/>
    <property type="molecule type" value="Genomic_DNA"/>
</dbReference>
<dbReference type="Gene3D" id="3.30.465.10">
    <property type="match status" value="1"/>
</dbReference>
<reference evidence="1 2" key="1">
    <citation type="journal article" date="2013" name="BMC Genomics">
        <title>Reconstruction of the lipid metabolism for the microalga Monoraphidium neglectum from its genome sequence reveals characteristics suitable for biofuel production.</title>
        <authorList>
            <person name="Bogen C."/>
            <person name="Al-Dilaimi A."/>
            <person name="Albersmeier A."/>
            <person name="Wichmann J."/>
            <person name="Grundmann M."/>
            <person name="Rupp O."/>
            <person name="Lauersen K.J."/>
            <person name="Blifernez-Klassen O."/>
            <person name="Kalinowski J."/>
            <person name="Goesmann A."/>
            <person name="Mussgnug J.H."/>
            <person name="Kruse O."/>
        </authorList>
    </citation>
    <scope>NUCLEOTIDE SEQUENCE [LARGE SCALE GENOMIC DNA]</scope>
    <source>
        <strain evidence="1 2">SAG 48.87</strain>
    </source>
</reference>
<dbReference type="GeneID" id="25726775"/>
<protein>
    <submittedName>
        <fullName evidence="1">Uncharacterized protein</fullName>
    </submittedName>
</protein>
<dbReference type="GO" id="GO:0016899">
    <property type="term" value="F:oxidoreductase activity, acting on the CH-OH group of donors, oxygen as acceptor"/>
    <property type="evidence" value="ECO:0007669"/>
    <property type="project" value="InterPro"/>
</dbReference>
<dbReference type="InterPro" id="IPR016169">
    <property type="entry name" value="FAD-bd_PCMH_sub2"/>
</dbReference>
<dbReference type="Proteomes" id="UP000054498">
    <property type="component" value="Unassembled WGS sequence"/>
</dbReference>
<dbReference type="PANTHER" id="PTHR43762">
    <property type="entry name" value="L-GULONOLACTONE OXIDASE"/>
    <property type="match status" value="1"/>
</dbReference>
<dbReference type="STRING" id="145388.A0A0D2KAN8"/>
<evidence type="ECO:0000313" key="1">
    <source>
        <dbReference type="EMBL" id="KIZ07313.1"/>
    </source>
</evidence>
<dbReference type="PANTHER" id="PTHR43762:SF5">
    <property type="entry name" value="FAD-BINDING PCMH-TYPE DOMAIN-CONTAINING PROTEIN"/>
    <property type="match status" value="1"/>
</dbReference>
<dbReference type="InterPro" id="IPR036318">
    <property type="entry name" value="FAD-bd_PCMH-like_sf"/>
</dbReference>
<keyword evidence="2" id="KW-1185">Reference proteome</keyword>
<accession>A0A0D2KAN8</accession>
<dbReference type="KEGG" id="mng:MNEG_0657"/>
<sequence length="301" mass="33058">MSWGSLSSNRQLLALDVVLADGSLRRFTPEKDPFLFRALRLSVGKLGVITRAKLRIVREVPVRRELVRLAPPAFLAEMTELQEAARALQEQRPGAALPSWANETEWFWIPQKYEFMRVSFQRADECNSTLAAAAKAGFVPDNTTVFASKGELLAMGEIQLPADAVLNLTSAQLTSTQPLPKEGLPERASQVIKDVIAVINEPVPREDNADPAAGQTWPEPTHNRPSAFYAAVNMAEGTNEASRIGILQVAGNATLESTAAYIKQPNTTLAQLRRILYDQYEVGGACARMKGRVLQHRLAVV</sequence>
<dbReference type="GO" id="GO:0050660">
    <property type="term" value="F:flavin adenine dinucleotide binding"/>
    <property type="evidence" value="ECO:0007669"/>
    <property type="project" value="InterPro"/>
</dbReference>
<dbReference type="RefSeq" id="XP_013906332.1">
    <property type="nucleotide sequence ID" value="XM_014050878.1"/>
</dbReference>
<dbReference type="AlphaFoldDB" id="A0A0D2KAN8"/>
<gene>
    <name evidence="1" type="ORF">MNEG_0657</name>
</gene>
<evidence type="ECO:0000313" key="2">
    <source>
        <dbReference type="Proteomes" id="UP000054498"/>
    </source>
</evidence>
<organism evidence="1 2">
    <name type="scientific">Monoraphidium neglectum</name>
    <dbReference type="NCBI Taxonomy" id="145388"/>
    <lineage>
        <taxon>Eukaryota</taxon>
        <taxon>Viridiplantae</taxon>
        <taxon>Chlorophyta</taxon>
        <taxon>core chlorophytes</taxon>
        <taxon>Chlorophyceae</taxon>
        <taxon>CS clade</taxon>
        <taxon>Sphaeropleales</taxon>
        <taxon>Selenastraceae</taxon>
        <taxon>Monoraphidium</taxon>
    </lineage>
</organism>